<dbReference type="Gene3D" id="2.120.10.80">
    <property type="entry name" value="Kelch-type beta propeller"/>
    <property type="match status" value="1"/>
</dbReference>
<feature type="chain" id="PRO_5041920429" evidence="1">
    <location>
        <begin position="20"/>
        <end position="481"/>
    </location>
</feature>
<evidence type="ECO:0000313" key="4">
    <source>
        <dbReference type="Proteomes" id="UP001209229"/>
    </source>
</evidence>
<keyword evidence="1" id="KW-0732">Signal</keyword>
<sequence length="481" mass="53080">MKKLYTLLVASFMAATAFSQITLVEDINPGANGCTFGYPYVSGNYIYFRADDKDATVDHGSELWRSNGTTTELIDLKIGTGVDSKPAAFFELNNKIYFSAQAPTSNLNYQWEYDPSSEEATNIASYNFYSTSITPVVFNNKAYFGVWNDSYHLYEFDGVNPPQQVEDKAETATDEYVSNLTLFNGDLILYMKTANEASSIGTELYKYDFSTNLYTLIKDIDEGTGSSSISYFAEVGNLLYFEADNYLWVTDGTTNGTVAVSATNNIAGVKSLYEWNNILYFEGDTDDSSEDYDQLYAYDPSNGTLTQLSNTTDDHDPDHFAEPGDGYLYYAGKNDDGIAHLFRTDGSVVEEVYPNGSFSGIDDMVVMNSTLYFEATDANNTIGSELYSLDPSTITANDVATGIADELYVKNLSIYPNPTNGIINITGLESVEATYTVYDIAGRMVKTGSVTKQISLNIAAGIYILEVKDGDYTTTHKIQVK</sequence>
<dbReference type="SUPFAM" id="SSF69304">
    <property type="entry name" value="Tricorn protease N-terminal domain"/>
    <property type="match status" value="1"/>
</dbReference>
<dbReference type="EMBL" id="JAPDPJ010000015">
    <property type="protein sequence ID" value="MCW3786561.1"/>
    <property type="molecule type" value="Genomic_DNA"/>
</dbReference>
<reference evidence="3" key="1">
    <citation type="submission" date="2022-10" db="EMBL/GenBank/DDBJ databases">
        <authorList>
            <person name="Yu W.X."/>
        </authorList>
    </citation>
    <scope>NUCLEOTIDE SEQUENCE</scope>
    <source>
        <strain evidence="3">AAT</strain>
    </source>
</reference>
<organism evidence="3 4">
    <name type="scientific">Plebeiibacterium sediminum</name>
    <dbReference type="NCBI Taxonomy" id="2992112"/>
    <lineage>
        <taxon>Bacteria</taxon>
        <taxon>Pseudomonadati</taxon>
        <taxon>Bacteroidota</taxon>
        <taxon>Bacteroidia</taxon>
        <taxon>Marinilabiliales</taxon>
        <taxon>Marinilabiliaceae</taxon>
        <taxon>Plebeiibacterium</taxon>
    </lineage>
</organism>
<feature type="domain" description="Secretion system C-terminal sorting" evidence="2">
    <location>
        <begin position="414"/>
        <end position="480"/>
    </location>
</feature>
<dbReference type="NCBIfam" id="TIGR04183">
    <property type="entry name" value="Por_Secre_tail"/>
    <property type="match status" value="1"/>
</dbReference>
<evidence type="ECO:0000259" key="2">
    <source>
        <dbReference type="Pfam" id="PF18962"/>
    </source>
</evidence>
<evidence type="ECO:0000256" key="1">
    <source>
        <dbReference type="SAM" id="SignalP"/>
    </source>
</evidence>
<name>A0AAE3M3Y8_9BACT</name>
<accession>A0AAE3M3Y8</accession>
<gene>
    <name evidence="3" type="ORF">OM075_08790</name>
</gene>
<dbReference type="InterPro" id="IPR015915">
    <property type="entry name" value="Kelch-typ_b-propeller"/>
</dbReference>
<protein>
    <submittedName>
        <fullName evidence="3">T9SS type A sorting domain-containing protein</fullName>
    </submittedName>
</protein>
<dbReference type="Pfam" id="PF18962">
    <property type="entry name" value="Por_Secre_tail"/>
    <property type="match status" value="1"/>
</dbReference>
<keyword evidence="4" id="KW-1185">Reference proteome</keyword>
<feature type="signal peptide" evidence="1">
    <location>
        <begin position="1"/>
        <end position="19"/>
    </location>
</feature>
<dbReference type="AlphaFoldDB" id="A0AAE3M3Y8"/>
<proteinExistence type="predicted"/>
<dbReference type="Proteomes" id="UP001209229">
    <property type="component" value="Unassembled WGS sequence"/>
</dbReference>
<dbReference type="RefSeq" id="WP_301190126.1">
    <property type="nucleotide sequence ID" value="NZ_JAPDPJ010000015.1"/>
</dbReference>
<evidence type="ECO:0000313" key="3">
    <source>
        <dbReference type="EMBL" id="MCW3786561.1"/>
    </source>
</evidence>
<dbReference type="InterPro" id="IPR026444">
    <property type="entry name" value="Secre_tail"/>
</dbReference>
<comment type="caution">
    <text evidence="3">The sequence shown here is derived from an EMBL/GenBank/DDBJ whole genome shotgun (WGS) entry which is preliminary data.</text>
</comment>